<sequence length="286" mass="32682">MENKLRAGEVTALKVARLSEFGYFLSNGAEDVMLHKREASRELKEGETVDVFLYQDHEGRLSATMSQPKVRLDTLAWLTVVGSQKRLGVFLDMGIHKDVLLSNDDLPGPLDQWPVIGDQLYCGLRLDKKGRLFADLATEQEIVDQAESAEENQFNLIVTGHVYKLNEAGALVFTENHLIGFIHNDEMTRRLRLGEQVECRVTFVREDGRVNLSMKPRKEQAYNEDAEMIYQYLKNHKGQMPYTDKSDPDDIKNEFDISKAAFKRALGKLIKENKVKQENGMTFLKI</sequence>
<dbReference type="Pfam" id="PF17783">
    <property type="entry name" value="WHD_CvfB"/>
    <property type="match status" value="1"/>
</dbReference>
<dbReference type="PANTHER" id="PTHR37296">
    <property type="entry name" value="CONSERVED VIRULENCE FACTOR B"/>
    <property type="match status" value="1"/>
</dbReference>
<dbReference type="GO" id="GO:0003677">
    <property type="term" value="F:DNA binding"/>
    <property type="evidence" value="ECO:0007669"/>
    <property type="project" value="UniProtKB-KW"/>
</dbReference>
<evidence type="ECO:0000259" key="2">
    <source>
        <dbReference type="PROSITE" id="PS50126"/>
    </source>
</evidence>
<dbReference type="Proteomes" id="UP000054099">
    <property type="component" value="Unassembled WGS sequence"/>
</dbReference>
<name>A0A0V8JE75_9BACL</name>
<dbReference type="Pfam" id="PF21191">
    <property type="entry name" value="CvfB_1st"/>
    <property type="match status" value="1"/>
</dbReference>
<keyword evidence="3" id="KW-0238">DNA-binding</keyword>
<dbReference type="InterPro" id="IPR014464">
    <property type="entry name" value="CvfB_fam"/>
</dbReference>
<comment type="similarity">
    <text evidence="1">Belongs to the CvfB family.</text>
</comment>
<dbReference type="Pfam" id="PF13509">
    <property type="entry name" value="S1_2"/>
    <property type="match status" value="1"/>
</dbReference>
<dbReference type="PROSITE" id="PS50126">
    <property type="entry name" value="S1"/>
    <property type="match status" value="1"/>
</dbReference>
<proteinExistence type="inferred from homology"/>
<dbReference type="OrthoDB" id="9801597at2"/>
<evidence type="ECO:0000313" key="4">
    <source>
        <dbReference type="Proteomes" id="UP000054099"/>
    </source>
</evidence>
<dbReference type="InterPro" id="IPR040764">
    <property type="entry name" value="CvfB_WH"/>
</dbReference>
<protein>
    <submittedName>
        <fullName evidence="3">DNA-binding protein</fullName>
    </submittedName>
</protein>
<feature type="domain" description="S1 motif" evidence="2">
    <location>
        <begin position="155"/>
        <end position="215"/>
    </location>
</feature>
<dbReference type="Gene3D" id="1.10.10.10">
    <property type="entry name" value="Winged helix-like DNA-binding domain superfamily/Winged helix DNA-binding domain"/>
    <property type="match status" value="1"/>
</dbReference>
<gene>
    <name evidence="3" type="ORF">AS030_07035</name>
</gene>
<dbReference type="InterPro" id="IPR003029">
    <property type="entry name" value="S1_domain"/>
</dbReference>
<dbReference type="EMBL" id="LNQN01000001">
    <property type="protein sequence ID" value="KSU85258.1"/>
    <property type="molecule type" value="Genomic_DNA"/>
</dbReference>
<dbReference type="InterPro" id="IPR036388">
    <property type="entry name" value="WH-like_DNA-bd_sf"/>
</dbReference>
<dbReference type="InterPro" id="IPR048587">
    <property type="entry name" value="CvfB_S1_3rd"/>
</dbReference>
<reference evidence="3 4" key="1">
    <citation type="journal article" date="2014" name="Antonie Van Leeuwenhoek">
        <title>Fictibacillus enclensis sp. nov., isolated from marine sediment.</title>
        <authorList>
            <person name="Dastager S.G."/>
            <person name="Mawlankar R."/>
            <person name="Srinivasan K."/>
            <person name="Tang S.K."/>
            <person name="Lee J.C."/>
            <person name="Ramana V.V."/>
            <person name="Shouche Y.S."/>
        </authorList>
    </citation>
    <scope>NUCLEOTIDE SEQUENCE [LARGE SCALE GENOMIC DNA]</scope>
    <source>
        <strain evidence="3 4">NIO-1003</strain>
    </source>
</reference>
<dbReference type="InterPro" id="IPR039566">
    <property type="entry name" value="CvfB_S1_st"/>
</dbReference>
<dbReference type="PANTHER" id="PTHR37296:SF1">
    <property type="entry name" value="CONSERVED VIRULENCE FACTOR B"/>
    <property type="match status" value="1"/>
</dbReference>
<dbReference type="InterPro" id="IPR048588">
    <property type="entry name" value="CvfB_S1_2nd"/>
</dbReference>
<dbReference type="Gene3D" id="2.40.50.140">
    <property type="entry name" value="Nucleic acid-binding proteins"/>
    <property type="match status" value="2"/>
</dbReference>
<keyword evidence="4" id="KW-1185">Reference proteome</keyword>
<organism evidence="3 4">
    <name type="scientific">Fictibacillus enclensis</name>
    <dbReference type="NCBI Taxonomy" id="1017270"/>
    <lineage>
        <taxon>Bacteria</taxon>
        <taxon>Bacillati</taxon>
        <taxon>Bacillota</taxon>
        <taxon>Bacilli</taxon>
        <taxon>Bacillales</taxon>
        <taxon>Fictibacillaceae</taxon>
        <taxon>Fictibacillus</taxon>
    </lineage>
</organism>
<dbReference type="AlphaFoldDB" id="A0A0V8JE75"/>
<dbReference type="SMART" id="SM00316">
    <property type="entry name" value="S1"/>
    <property type="match status" value="2"/>
</dbReference>
<comment type="caution">
    <text evidence="3">The sequence shown here is derived from an EMBL/GenBank/DDBJ whole genome shotgun (WGS) entry which is preliminary data.</text>
</comment>
<dbReference type="PIRSF" id="PIRSF012524">
    <property type="entry name" value="YitL_S1"/>
    <property type="match status" value="1"/>
</dbReference>
<dbReference type="Pfam" id="PF21543">
    <property type="entry name" value="CvfB_2nd"/>
    <property type="match status" value="1"/>
</dbReference>
<dbReference type="InterPro" id="IPR012340">
    <property type="entry name" value="NA-bd_OB-fold"/>
</dbReference>
<evidence type="ECO:0000313" key="3">
    <source>
        <dbReference type="EMBL" id="KSU85258.1"/>
    </source>
</evidence>
<dbReference type="RefSeq" id="WP_061969874.1">
    <property type="nucleotide sequence ID" value="NZ_FMAV01000001.1"/>
</dbReference>
<evidence type="ECO:0000256" key="1">
    <source>
        <dbReference type="PIRNR" id="PIRNR012524"/>
    </source>
</evidence>
<dbReference type="SUPFAM" id="SSF50249">
    <property type="entry name" value="Nucleic acid-binding proteins"/>
    <property type="match status" value="1"/>
</dbReference>
<accession>A0A0V8JE75</accession>